<evidence type="ECO:0000313" key="2">
    <source>
        <dbReference type="Proteomes" id="UP000507222"/>
    </source>
</evidence>
<gene>
    <name evidence="1" type="ORF">CURHAP_LOCUS17318</name>
</gene>
<sequence length="350" mass="39590">MGGGGASVRDSKPVSQRGCVKWKTLTGQRVASRHSRFRPPLSSLSFFTSSPDKLPAHTSMDGKGSASASGSALPTVDLNVLLGRRTLNKFLETENSFDNNKITPIYQRIFRSLIGAISELESRGITRGYLQPHQIMVGGPCVEFMKAWPLPRPEEDNPTAPTYRKEFDSLVRKILGERDFSNLELNHFLHITASAASGQESLFNFRQLQWHPILLSSAELPQLVYHLFLHLDMMGTSSWKEDFRQMIQRDVEVRGTVLGVDYFSDVYNLEGPQYYEENALGAFLYSANAISDVNGYIRKAFKQYMKDEEKGMELMTVEQIFDVLISFFPHMLVDVYDFLVKKGLPIDDVL</sequence>
<organism evidence="1 2">
    <name type="scientific">Prunus armeniaca</name>
    <name type="common">Apricot</name>
    <name type="synonym">Armeniaca vulgaris</name>
    <dbReference type="NCBI Taxonomy" id="36596"/>
    <lineage>
        <taxon>Eukaryota</taxon>
        <taxon>Viridiplantae</taxon>
        <taxon>Streptophyta</taxon>
        <taxon>Embryophyta</taxon>
        <taxon>Tracheophyta</taxon>
        <taxon>Spermatophyta</taxon>
        <taxon>Magnoliopsida</taxon>
        <taxon>eudicotyledons</taxon>
        <taxon>Gunneridae</taxon>
        <taxon>Pentapetalae</taxon>
        <taxon>rosids</taxon>
        <taxon>fabids</taxon>
        <taxon>Rosales</taxon>
        <taxon>Rosaceae</taxon>
        <taxon>Amygdaloideae</taxon>
        <taxon>Amygdaleae</taxon>
        <taxon>Prunus</taxon>
    </lineage>
</organism>
<dbReference type="Proteomes" id="UP000507222">
    <property type="component" value="Unassembled WGS sequence"/>
</dbReference>
<dbReference type="EMBL" id="CAEKDK010000002">
    <property type="protein sequence ID" value="CAB4270991.1"/>
    <property type="molecule type" value="Genomic_DNA"/>
</dbReference>
<evidence type="ECO:0000313" key="1">
    <source>
        <dbReference type="EMBL" id="CAB4270991.1"/>
    </source>
</evidence>
<name>A0A6J5U3Z7_PRUAR</name>
<proteinExistence type="predicted"/>
<reference evidence="1 2" key="1">
    <citation type="submission" date="2020-05" db="EMBL/GenBank/DDBJ databases">
        <authorList>
            <person name="Campoy J."/>
            <person name="Schneeberger K."/>
            <person name="Spophaly S."/>
        </authorList>
    </citation>
    <scope>NUCLEOTIDE SEQUENCE [LARGE SCALE GENOMIC DNA]</scope>
    <source>
        <strain evidence="1">PruArmRojPasFocal</strain>
    </source>
</reference>
<dbReference type="AlphaFoldDB" id="A0A6J5U3Z7"/>
<protein>
    <submittedName>
        <fullName evidence="1">Uncharacterized protein</fullName>
    </submittedName>
</protein>
<accession>A0A6J5U3Z7</accession>